<evidence type="ECO:0000313" key="7">
    <source>
        <dbReference type="EMBL" id="MCF1751015.1"/>
    </source>
</evidence>
<name>A0ABS9BSI3_9BACT</name>
<dbReference type="Proteomes" id="UP001201449">
    <property type="component" value="Unassembled WGS sequence"/>
</dbReference>
<feature type="domain" description="Outer membrane protein beta-barrel" evidence="6">
    <location>
        <begin position="458"/>
        <end position="775"/>
    </location>
</feature>
<dbReference type="InterPro" id="IPR041700">
    <property type="entry name" value="OMP_b-brl_3"/>
</dbReference>
<feature type="signal peptide" evidence="5">
    <location>
        <begin position="1"/>
        <end position="19"/>
    </location>
</feature>
<reference evidence="7 8" key="1">
    <citation type="submission" date="2022-01" db="EMBL/GenBank/DDBJ databases">
        <title>Mariniradius saccharolyticus sp. nov., isolated from sediment of a river.</title>
        <authorList>
            <person name="Liu H."/>
        </authorList>
    </citation>
    <scope>NUCLEOTIDE SEQUENCE [LARGE SCALE GENOMIC DNA]</scope>
    <source>
        <strain evidence="7 8">RY-2</strain>
    </source>
</reference>
<dbReference type="Gene3D" id="2.40.170.20">
    <property type="entry name" value="TonB-dependent receptor, beta-barrel domain"/>
    <property type="match status" value="1"/>
</dbReference>
<feature type="region of interest" description="Disordered" evidence="4">
    <location>
        <begin position="416"/>
        <end position="443"/>
    </location>
</feature>
<dbReference type="SUPFAM" id="SSF56935">
    <property type="entry name" value="Porins"/>
    <property type="match status" value="1"/>
</dbReference>
<evidence type="ECO:0000256" key="5">
    <source>
        <dbReference type="SAM" id="SignalP"/>
    </source>
</evidence>
<dbReference type="InterPro" id="IPR036942">
    <property type="entry name" value="Beta-barrel_TonB_sf"/>
</dbReference>
<keyword evidence="7" id="KW-0675">Receptor</keyword>
<feature type="chain" id="PRO_5045129958" evidence="5">
    <location>
        <begin position="20"/>
        <end position="934"/>
    </location>
</feature>
<proteinExistence type="predicted"/>
<dbReference type="InterPro" id="IPR008969">
    <property type="entry name" value="CarboxyPept-like_regulatory"/>
</dbReference>
<evidence type="ECO:0000259" key="6">
    <source>
        <dbReference type="Pfam" id="PF14905"/>
    </source>
</evidence>
<keyword evidence="5" id="KW-0732">Signal</keyword>
<gene>
    <name evidence="7" type="ORF">L0U89_08025</name>
</gene>
<accession>A0ABS9BSI3</accession>
<organism evidence="7 8">
    <name type="scientific">Mariniradius sediminis</name>
    <dbReference type="NCBI Taxonomy" id="2909237"/>
    <lineage>
        <taxon>Bacteria</taxon>
        <taxon>Pseudomonadati</taxon>
        <taxon>Bacteroidota</taxon>
        <taxon>Cytophagia</taxon>
        <taxon>Cytophagales</taxon>
        <taxon>Cyclobacteriaceae</taxon>
        <taxon>Mariniradius</taxon>
    </lineage>
</organism>
<keyword evidence="8" id="KW-1185">Reference proteome</keyword>
<evidence type="ECO:0000256" key="3">
    <source>
        <dbReference type="ARBA" id="ARBA00023237"/>
    </source>
</evidence>
<comment type="caution">
    <text evidence="7">The sequence shown here is derived from an EMBL/GenBank/DDBJ whole genome shotgun (WGS) entry which is preliminary data.</text>
</comment>
<dbReference type="RefSeq" id="WP_234861061.1">
    <property type="nucleotide sequence ID" value="NZ_JAKEVZ010000005.1"/>
</dbReference>
<evidence type="ECO:0000256" key="2">
    <source>
        <dbReference type="ARBA" id="ARBA00023136"/>
    </source>
</evidence>
<sequence length="934" mass="105542">MKTTTTFLFFFFMSVNILAQTQRWAIQGVIQDTQAKGLPSATITLLDPKDSTLVTFGVSNPQGGFEVKNLREDELLVQISFVGYRTFSQLVKKPTDSPISQLGTIKLEESTEELEGVTVEAIAPVTIKKDTIEYNAAAFKTQPNANVEDLLKRLPGVEVDSEGNIKAQGETVRRIMVDGKEFFANDPKLASKNLLAEAIDKIQIYDRKSDQSQFTGIDDGQREKTINLQLKDSHKRGYFGNVTAGYGTDNRYALKGNVNKFTEKSQLSLLGLSNNTNEQGFSIEDYINFNGGIQSFSSGGMVRVVVGGPGATSSIPLNTGQRMNGIMNSHAFGANLNNEFSKKTKMTGSYFFNYLDHYIQQNSDRINFFPQGNLNFNEQSRQDNMNANHRANLIVDHQIDSLNSFRSTTNLTYTQSDRATNSITRNSDSQDNTLNSGERTNLNTGDNFQFNTDFLLRHRFKKPGRTVSANFNLGANQSDYEGSLYAENQFFTGTPSTEIIRQQNFQDRDALNYGTNLSYTQPIGGRKYLELVYNFRQNHNRVNQEVYDWEEENLVLNTDLSNKFNSIYTYHRPGANLSWNRQNYNLVTGVAWQATRLKGDLLLVDERIQNRFENFLPSLRFNYNFSNTKNLGFNYGTSVTEPTIEQLQPVVNNADPLNLYVGNPELKPAYLHNVRLNYNSFDMGKFISFFANANVNYTKNAIVNSQTIDENLVRTVMPVNVKDQWTANGNVNFGFPIKPLNSRFSIGPNGVYQRGLNLINGQEDEIKISNFGGNIRYDYNWEEYLMIGLSANLSRQRTGYSFNPQQNQLFFNQSYNAEATVNFLKKYTIGGNFNYLVYRSETTDFSETIPLLNLSVSRFILKNNKGEIKLSGQNLLNQNVGVSQRADVNYVEQTVTNNLGRFVLLSFTYKLGSNPMNNIPRPGGGGMRMIRMGN</sequence>
<keyword evidence="2" id="KW-0472">Membrane</keyword>
<comment type="subcellular location">
    <subcellularLocation>
        <location evidence="1">Cell outer membrane</location>
    </subcellularLocation>
</comment>
<dbReference type="SUPFAM" id="SSF49464">
    <property type="entry name" value="Carboxypeptidase regulatory domain-like"/>
    <property type="match status" value="1"/>
</dbReference>
<evidence type="ECO:0000256" key="4">
    <source>
        <dbReference type="SAM" id="MobiDB-lite"/>
    </source>
</evidence>
<keyword evidence="3" id="KW-0998">Cell outer membrane</keyword>
<protein>
    <submittedName>
        <fullName evidence="7">TonB-dependent receptor</fullName>
    </submittedName>
</protein>
<dbReference type="Pfam" id="PF14905">
    <property type="entry name" value="OMP_b-brl_3"/>
    <property type="match status" value="1"/>
</dbReference>
<evidence type="ECO:0000256" key="1">
    <source>
        <dbReference type="ARBA" id="ARBA00004442"/>
    </source>
</evidence>
<evidence type="ECO:0000313" key="8">
    <source>
        <dbReference type="Proteomes" id="UP001201449"/>
    </source>
</evidence>
<dbReference type="EMBL" id="JAKEVZ010000005">
    <property type="protein sequence ID" value="MCF1751015.1"/>
    <property type="molecule type" value="Genomic_DNA"/>
</dbReference>